<gene>
    <name evidence="1" type="ORF">HMPREF9441_01000</name>
</gene>
<dbReference type="EMBL" id="AFFY01000016">
    <property type="protein sequence ID" value="EHH00952.1"/>
    <property type="molecule type" value="Genomic_DNA"/>
</dbReference>
<keyword evidence="2" id="KW-1185">Reference proteome</keyword>
<protein>
    <submittedName>
        <fullName evidence="1">Uncharacterized protein</fullName>
    </submittedName>
</protein>
<organism evidence="1 2">
    <name type="scientific">Paraprevotella clara YIT 11840</name>
    <dbReference type="NCBI Taxonomy" id="762968"/>
    <lineage>
        <taxon>Bacteria</taxon>
        <taxon>Pseudomonadati</taxon>
        <taxon>Bacteroidota</taxon>
        <taxon>Bacteroidia</taxon>
        <taxon>Bacteroidales</taxon>
        <taxon>Prevotellaceae</taxon>
        <taxon>Paraprevotella</taxon>
    </lineage>
</organism>
<dbReference type="Proteomes" id="UP000003598">
    <property type="component" value="Unassembled WGS sequence"/>
</dbReference>
<comment type="caution">
    <text evidence="1">The sequence shown here is derived from an EMBL/GenBank/DDBJ whole genome shotgun (WGS) entry which is preliminary data.</text>
</comment>
<reference evidence="1 2" key="1">
    <citation type="submission" date="2011-03" db="EMBL/GenBank/DDBJ databases">
        <authorList>
            <person name="Weinstock G."/>
            <person name="Sodergren E."/>
            <person name="Clifton S."/>
            <person name="Fulton L."/>
            <person name="Fulton B."/>
            <person name="Courtney L."/>
            <person name="Fronick C."/>
            <person name="Harrison M."/>
            <person name="Strong C."/>
            <person name="Farmer C."/>
            <person name="Delahaunty K."/>
            <person name="Markovic C."/>
            <person name="Hall O."/>
            <person name="Minx P."/>
            <person name="Tomlinson C."/>
            <person name="Mitreva M."/>
            <person name="Hou S."/>
            <person name="Chen J."/>
            <person name="Wollam A."/>
            <person name="Pepin K.H."/>
            <person name="Johnson M."/>
            <person name="Bhonagiri V."/>
            <person name="Zhang X."/>
            <person name="Suruliraj S."/>
            <person name="Warren W."/>
            <person name="Chinwalla A."/>
            <person name="Mardis E.R."/>
            <person name="Wilson R.K."/>
        </authorList>
    </citation>
    <scope>NUCLEOTIDE SEQUENCE [LARGE SCALE GENOMIC DNA]</scope>
    <source>
        <strain evidence="1 2">YIT 11840</strain>
    </source>
</reference>
<evidence type="ECO:0000313" key="2">
    <source>
        <dbReference type="Proteomes" id="UP000003598"/>
    </source>
</evidence>
<dbReference type="HOGENOM" id="CLU_3202993_0_0_10"/>
<accession>G5SP05</accession>
<sequence>MTDKRIFSQTKVKENKVSGVFRIFHTSSCHIHHISAIFASYDCIH</sequence>
<name>G5SP05_9BACT</name>
<dbReference type="STRING" id="762968.HMPREF9441_01000"/>
<proteinExistence type="predicted"/>
<dbReference type="AlphaFoldDB" id="G5SP05"/>
<dbReference type="PATRIC" id="fig|762968.3.peg.892"/>
<evidence type="ECO:0000313" key="1">
    <source>
        <dbReference type="EMBL" id="EHH00952.1"/>
    </source>
</evidence>